<dbReference type="InterPro" id="IPR050109">
    <property type="entry name" value="HTH-type_TetR-like_transc_reg"/>
</dbReference>
<accession>A0A9X1YGY3</accession>
<dbReference type="Proteomes" id="UP001139353">
    <property type="component" value="Unassembled WGS sequence"/>
</dbReference>
<dbReference type="InterPro" id="IPR009057">
    <property type="entry name" value="Homeodomain-like_sf"/>
</dbReference>
<dbReference type="PRINTS" id="PR00455">
    <property type="entry name" value="HTHTETR"/>
</dbReference>
<dbReference type="SUPFAM" id="SSF46689">
    <property type="entry name" value="Homeodomain-like"/>
    <property type="match status" value="1"/>
</dbReference>
<evidence type="ECO:0000313" key="7">
    <source>
        <dbReference type="EMBL" id="MCK9686114.1"/>
    </source>
</evidence>
<sequence length="230" mass="25592">MARSIQPSVPPHGKGQREAILAEAAALFALRGYHGTSMSDLAEACGLSKATLYHHYRDKSEVLTHIADGHVSRLVELCDSVERDPAVTPDDRLRVLVERFLAEYAEAQNSHRVLTEDVRFLPSPDRNRILDKERHVVQSFADAVAALRPDLAKKKLTKPLAMLLFGMLNWMFTWLRPNGALTHASVTPLVLNLFFDGVRNMPAPMPHPRLVRVPRAAPVAAKRASRARTA</sequence>
<keyword evidence="2" id="KW-0805">Transcription regulation</keyword>
<gene>
    <name evidence="7" type="ORF">LPC04_10395</name>
</gene>
<keyword evidence="8" id="KW-1185">Reference proteome</keyword>
<dbReference type="RefSeq" id="WP_275682145.1">
    <property type="nucleotide sequence ID" value="NZ_JAJLJH010000002.1"/>
</dbReference>
<dbReference type="FunFam" id="1.10.10.60:FF:000141">
    <property type="entry name" value="TetR family transcriptional regulator"/>
    <property type="match status" value="1"/>
</dbReference>
<dbReference type="GO" id="GO:0003700">
    <property type="term" value="F:DNA-binding transcription factor activity"/>
    <property type="evidence" value="ECO:0007669"/>
    <property type="project" value="TreeGrafter"/>
</dbReference>
<reference evidence="7" key="1">
    <citation type="submission" date="2021-11" db="EMBL/GenBank/DDBJ databases">
        <title>BS-T2-15 a new species belonging to the Comamonadaceae family isolated from the soil of a French oak forest.</title>
        <authorList>
            <person name="Mieszkin S."/>
            <person name="Alain K."/>
        </authorList>
    </citation>
    <scope>NUCLEOTIDE SEQUENCE</scope>
    <source>
        <strain evidence="7">BS-T2-15</strain>
    </source>
</reference>
<keyword evidence="3 5" id="KW-0238">DNA-binding</keyword>
<keyword evidence="4" id="KW-0804">Transcription</keyword>
<dbReference type="AlphaFoldDB" id="A0A9X1YGY3"/>
<dbReference type="PANTHER" id="PTHR30055:SF175">
    <property type="entry name" value="HTH-TYPE TRANSCRIPTIONAL REPRESSOR KSTR2"/>
    <property type="match status" value="1"/>
</dbReference>
<evidence type="ECO:0000256" key="5">
    <source>
        <dbReference type="PROSITE-ProRule" id="PRU00335"/>
    </source>
</evidence>
<dbReference type="InterPro" id="IPR036271">
    <property type="entry name" value="Tet_transcr_reg_TetR-rel_C_sf"/>
</dbReference>
<proteinExistence type="predicted"/>
<dbReference type="Pfam" id="PF00440">
    <property type="entry name" value="TetR_N"/>
    <property type="match status" value="1"/>
</dbReference>
<evidence type="ECO:0000259" key="6">
    <source>
        <dbReference type="PROSITE" id="PS50977"/>
    </source>
</evidence>
<keyword evidence="1" id="KW-0678">Repressor</keyword>
<name>A0A9X1YGY3_9BURK</name>
<comment type="caution">
    <text evidence="7">The sequence shown here is derived from an EMBL/GenBank/DDBJ whole genome shotgun (WGS) entry which is preliminary data.</text>
</comment>
<evidence type="ECO:0000256" key="4">
    <source>
        <dbReference type="ARBA" id="ARBA00023163"/>
    </source>
</evidence>
<dbReference type="Pfam" id="PF17932">
    <property type="entry name" value="TetR_C_24"/>
    <property type="match status" value="1"/>
</dbReference>
<dbReference type="InterPro" id="IPR041490">
    <property type="entry name" value="KstR2_TetR_C"/>
</dbReference>
<dbReference type="EMBL" id="JAJLJH010000002">
    <property type="protein sequence ID" value="MCK9686114.1"/>
    <property type="molecule type" value="Genomic_DNA"/>
</dbReference>
<evidence type="ECO:0000256" key="2">
    <source>
        <dbReference type="ARBA" id="ARBA00023015"/>
    </source>
</evidence>
<evidence type="ECO:0000313" key="8">
    <source>
        <dbReference type="Proteomes" id="UP001139353"/>
    </source>
</evidence>
<evidence type="ECO:0000256" key="3">
    <source>
        <dbReference type="ARBA" id="ARBA00023125"/>
    </source>
</evidence>
<dbReference type="PROSITE" id="PS50977">
    <property type="entry name" value="HTH_TETR_2"/>
    <property type="match status" value="1"/>
</dbReference>
<dbReference type="PANTHER" id="PTHR30055">
    <property type="entry name" value="HTH-TYPE TRANSCRIPTIONAL REGULATOR RUTR"/>
    <property type="match status" value="1"/>
</dbReference>
<dbReference type="Gene3D" id="1.10.10.60">
    <property type="entry name" value="Homeodomain-like"/>
    <property type="match status" value="1"/>
</dbReference>
<organism evidence="7 8">
    <name type="scientific">Scleromatobacter humisilvae</name>
    <dbReference type="NCBI Taxonomy" id="2897159"/>
    <lineage>
        <taxon>Bacteria</taxon>
        <taxon>Pseudomonadati</taxon>
        <taxon>Pseudomonadota</taxon>
        <taxon>Betaproteobacteria</taxon>
        <taxon>Burkholderiales</taxon>
        <taxon>Sphaerotilaceae</taxon>
        <taxon>Scleromatobacter</taxon>
    </lineage>
</organism>
<feature type="domain" description="HTH tetR-type" evidence="6">
    <location>
        <begin position="14"/>
        <end position="74"/>
    </location>
</feature>
<protein>
    <submittedName>
        <fullName evidence="7">TetR/AcrR family transcriptional regulator</fullName>
    </submittedName>
</protein>
<evidence type="ECO:0000256" key="1">
    <source>
        <dbReference type="ARBA" id="ARBA00022491"/>
    </source>
</evidence>
<feature type="DNA-binding region" description="H-T-H motif" evidence="5">
    <location>
        <begin position="37"/>
        <end position="56"/>
    </location>
</feature>
<dbReference type="InterPro" id="IPR001647">
    <property type="entry name" value="HTH_TetR"/>
</dbReference>
<dbReference type="SUPFAM" id="SSF48498">
    <property type="entry name" value="Tetracyclin repressor-like, C-terminal domain"/>
    <property type="match status" value="1"/>
</dbReference>
<dbReference type="Gene3D" id="1.10.357.10">
    <property type="entry name" value="Tetracycline Repressor, domain 2"/>
    <property type="match status" value="1"/>
</dbReference>
<dbReference type="GO" id="GO:0000976">
    <property type="term" value="F:transcription cis-regulatory region binding"/>
    <property type="evidence" value="ECO:0007669"/>
    <property type="project" value="TreeGrafter"/>
</dbReference>